<organism evidence="1 2">
    <name type="scientific">Nocardia terpenica</name>
    <dbReference type="NCBI Taxonomy" id="455432"/>
    <lineage>
        <taxon>Bacteria</taxon>
        <taxon>Bacillati</taxon>
        <taxon>Actinomycetota</taxon>
        <taxon>Actinomycetes</taxon>
        <taxon>Mycobacteriales</taxon>
        <taxon>Nocardiaceae</taxon>
        <taxon>Nocardia</taxon>
    </lineage>
</organism>
<accession>A0A164PGD5</accession>
<dbReference type="InterPro" id="IPR048000">
    <property type="entry name" value="TnsA-like"/>
</dbReference>
<proteinExistence type="predicted"/>
<dbReference type="Proteomes" id="UP000076512">
    <property type="component" value="Unassembled WGS sequence"/>
</dbReference>
<sequence>MRVRYRGNDGRFADTTLRQLPIGDVLDGLPVREFRSYKGRLHYSGWYWSSTTGAHLVYESRLELARLLVADHDPSVVAIAAQPFLLEGPDGERVRRHVPDLLLAHADGAVTVVDVKAPSRAGDPAVAAQFAWTEKLCGLRGFGFQVWTGADPVVLENLRFLAGYRRPMTVRADLAAAVLQTAVAPVSLAALERGLAGTASPSLIRPVVLGLLWQSRLRADLARRLGGDTVVAA</sequence>
<keyword evidence="2" id="KW-1185">Reference proteome</keyword>
<reference evidence="1 2" key="1">
    <citation type="submission" date="2016-04" db="EMBL/GenBank/DDBJ databases">
        <authorList>
            <person name="Evans L.H."/>
            <person name="Alamgir A."/>
            <person name="Owens N."/>
            <person name="Weber N.D."/>
            <person name="Virtaneva K."/>
            <person name="Barbian K."/>
            <person name="Babar A."/>
            <person name="Rosenke K."/>
        </authorList>
    </citation>
    <scope>NUCLEOTIDE SEQUENCE [LARGE SCALE GENOMIC DNA]</scope>
    <source>
        <strain evidence="1 2">IFM 0406</strain>
    </source>
</reference>
<dbReference type="AlphaFoldDB" id="A0A164PGD5"/>
<evidence type="ECO:0000313" key="1">
    <source>
        <dbReference type="EMBL" id="KZM75533.1"/>
    </source>
</evidence>
<comment type="caution">
    <text evidence="1">The sequence shown here is derived from an EMBL/GenBank/DDBJ whole genome shotgun (WGS) entry which is preliminary data.</text>
</comment>
<dbReference type="OrthoDB" id="3403133at2"/>
<dbReference type="EMBL" id="LWGR01000003">
    <property type="protein sequence ID" value="KZM75533.1"/>
    <property type="molecule type" value="Genomic_DNA"/>
</dbReference>
<name>A0A164PGD5_9NOCA</name>
<gene>
    <name evidence="1" type="ORF">AWN90_19345</name>
</gene>
<evidence type="ECO:0008006" key="3">
    <source>
        <dbReference type="Google" id="ProtNLM"/>
    </source>
</evidence>
<dbReference type="NCBIfam" id="NF033179">
    <property type="entry name" value="TnsA_like_Actin"/>
    <property type="match status" value="1"/>
</dbReference>
<evidence type="ECO:0000313" key="2">
    <source>
        <dbReference type="Proteomes" id="UP000076512"/>
    </source>
</evidence>
<dbReference type="STRING" id="455432.AWN90_19345"/>
<protein>
    <recommendedName>
        <fullName evidence="3">TnsA-like heteromeric transposase endonuclease subunit</fullName>
    </recommendedName>
</protein>